<dbReference type="SUPFAM" id="SSF56784">
    <property type="entry name" value="HAD-like"/>
    <property type="match status" value="1"/>
</dbReference>
<accession>A0ABV1IGY8</accession>
<dbReference type="GO" id="GO:0016787">
    <property type="term" value="F:hydrolase activity"/>
    <property type="evidence" value="ECO:0007669"/>
    <property type="project" value="UniProtKB-KW"/>
</dbReference>
<dbReference type="InterPro" id="IPR023198">
    <property type="entry name" value="PGP-like_dom2"/>
</dbReference>
<dbReference type="InterPro" id="IPR006439">
    <property type="entry name" value="HAD-SF_hydro_IA"/>
</dbReference>
<dbReference type="EC" id="3.-.-.-" evidence="1"/>
<evidence type="ECO:0000313" key="1">
    <source>
        <dbReference type="EMBL" id="MEQ2638172.1"/>
    </source>
</evidence>
<keyword evidence="2" id="KW-1185">Reference proteome</keyword>
<dbReference type="InterPro" id="IPR041492">
    <property type="entry name" value="HAD_2"/>
</dbReference>
<reference evidence="1 2" key="1">
    <citation type="submission" date="2024-04" db="EMBL/GenBank/DDBJ databases">
        <title>Human intestinal bacterial collection.</title>
        <authorList>
            <person name="Pauvert C."/>
            <person name="Hitch T.C.A."/>
            <person name="Clavel T."/>
        </authorList>
    </citation>
    <scope>NUCLEOTIDE SEQUENCE [LARGE SCALE GENOMIC DNA]</scope>
    <source>
        <strain evidence="1 2">CLA-AA-H197</strain>
    </source>
</reference>
<keyword evidence="1" id="KW-0378">Hydrolase</keyword>
<dbReference type="SFLD" id="SFLDS00003">
    <property type="entry name" value="Haloacid_Dehalogenase"/>
    <property type="match status" value="1"/>
</dbReference>
<dbReference type="InterPro" id="IPR050155">
    <property type="entry name" value="HAD-like_hydrolase_sf"/>
</dbReference>
<dbReference type="EMBL" id="JBBNGS010000013">
    <property type="protein sequence ID" value="MEQ2638172.1"/>
    <property type="molecule type" value="Genomic_DNA"/>
</dbReference>
<gene>
    <name evidence="1" type="ORF">AAAT05_07450</name>
</gene>
<dbReference type="InterPro" id="IPR023214">
    <property type="entry name" value="HAD_sf"/>
</dbReference>
<protein>
    <submittedName>
        <fullName evidence="1">HAD family hydrolase</fullName>
        <ecNumber evidence="1">3.-.-.-</ecNumber>
    </submittedName>
</protein>
<dbReference type="SFLD" id="SFLDG01129">
    <property type="entry name" value="C1.5:_HAD__Beta-PGM__Phosphata"/>
    <property type="match status" value="1"/>
</dbReference>
<dbReference type="PANTHER" id="PTHR43434">
    <property type="entry name" value="PHOSPHOGLYCOLATE PHOSPHATASE"/>
    <property type="match status" value="1"/>
</dbReference>
<dbReference type="Gene3D" id="3.40.50.1000">
    <property type="entry name" value="HAD superfamily/HAD-like"/>
    <property type="match status" value="1"/>
</dbReference>
<proteinExistence type="predicted"/>
<dbReference type="PRINTS" id="PR00413">
    <property type="entry name" value="HADHALOGNASE"/>
</dbReference>
<comment type="caution">
    <text evidence="1">The sequence shown here is derived from an EMBL/GenBank/DDBJ whole genome shotgun (WGS) entry which is preliminary data.</text>
</comment>
<dbReference type="RefSeq" id="WP_349182800.1">
    <property type="nucleotide sequence ID" value="NZ_JBBNGS010000013.1"/>
</dbReference>
<sequence>MYKTVVFDLDGTLLDTLEDLYLSVNHALEAYGLPARSRDEVRLATGNGIVRLIQRSVPADCPDKLRERVFGTFKEHYGAHSMDHTAPYAGMPELVAALREAGAHVAVVSNKADFAVQTIIRATFPDAFDCVMGENEAAGIPKKPARPMVDAALEAMGGRSGAVAYVGDSEVDVATATNADCDCVACSWGFRSREALVEAGAPLIVDTPSELRRVLLS</sequence>
<dbReference type="Proteomes" id="UP001478817">
    <property type="component" value="Unassembled WGS sequence"/>
</dbReference>
<dbReference type="Pfam" id="PF13419">
    <property type="entry name" value="HAD_2"/>
    <property type="match status" value="1"/>
</dbReference>
<dbReference type="InterPro" id="IPR036412">
    <property type="entry name" value="HAD-like_sf"/>
</dbReference>
<evidence type="ECO:0000313" key="2">
    <source>
        <dbReference type="Proteomes" id="UP001478817"/>
    </source>
</evidence>
<organism evidence="1 2">
    <name type="scientific">Paratractidigestivibacter faecalis</name>
    <dbReference type="NCBI Taxonomy" id="2292441"/>
    <lineage>
        <taxon>Bacteria</taxon>
        <taxon>Bacillati</taxon>
        <taxon>Actinomycetota</taxon>
        <taxon>Coriobacteriia</taxon>
        <taxon>Coriobacteriales</taxon>
        <taxon>Atopobiaceae</taxon>
        <taxon>Paratractidigestivibacter</taxon>
    </lineage>
</organism>
<name>A0ABV1IGY8_9ACTN</name>
<dbReference type="PANTHER" id="PTHR43434:SF1">
    <property type="entry name" value="PHOSPHOGLYCOLATE PHOSPHATASE"/>
    <property type="match status" value="1"/>
</dbReference>
<dbReference type="Gene3D" id="1.10.150.240">
    <property type="entry name" value="Putative phosphatase, domain 2"/>
    <property type="match status" value="1"/>
</dbReference>